<sequence length="30" mass="3674">MKTRWLQTLLHSLLQTFGWYCNENTKYVAK</sequence>
<evidence type="ECO:0000313" key="1">
    <source>
        <dbReference type="EMBL" id="DAE05792.1"/>
    </source>
</evidence>
<dbReference type="EMBL" id="BK015417">
    <property type="protein sequence ID" value="DAE05792.1"/>
    <property type="molecule type" value="Genomic_DNA"/>
</dbReference>
<proteinExistence type="predicted"/>
<protein>
    <submittedName>
        <fullName evidence="1">Uncharacterized protein</fullName>
    </submittedName>
</protein>
<reference evidence="1" key="1">
    <citation type="journal article" date="2021" name="Proc. Natl. Acad. Sci. U.S.A.">
        <title>A Catalog of Tens of Thousands of Viruses from Human Metagenomes Reveals Hidden Associations with Chronic Diseases.</title>
        <authorList>
            <person name="Tisza M.J."/>
            <person name="Buck C.B."/>
        </authorList>
    </citation>
    <scope>NUCLEOTIDE SEQUENCE</scope>
    <source>
        <strain evidence="1">CtrEg9</strain>
    </source>
</reference>
<name>A0A8S5PGK0_9CAUD</name>
<organism evidence="1">
    <name type="scientific">Siphoviridae sp. ctrEg9</name>
    <dbReference type="NCBI Taxonomy" id="2825688"/>
    <lineage>
        <taxon>Viruses</taxon>
        <taxon>Duplodnaviria</taxon>
        <taxon>Heunggongvirae</taxon>
        <taxon>Uroviricota</taxon>
        <taxon>Caudoviricetes</taxon>
    </lineage>
</organism>
<accession>A0A8S5PGK0</accession>